<organism evidence="1 2">
    <name type="scientific">Gossypium davidsonii</name>
    <name type="common">Davidson's cotton</name>
    <name type="synonym">Gossypium klotzschianum subsp. davidsonii</name>
    <dbReference type="NCBI Taxonomy" id="34287"/>
    <lineage>
        <taxon>Eukaryota</taxon>
        <taxon>Viridiplantae</taxon>
        <taxon>Streptophyta</taxon>
        <taxon>Embryophyta</taxon>
        <taxon>Tracheophyta</taxon>
        <taxon>Spermatophyta</taxon>
        <taxon>Magnoliopsida</taxon>
        <taxon>eudicotyledons</taxon>
        <taxon>Gunneridae</taxon>
        <taxon>Pentapetalae</taxon>
        <taxon>rosids</taxon>
        <taxon>malvids</taxon>
        <taxon>Malvales</taxon>
        <taxon>Malvaceae</taxon>
        <taxon>Malvoideae</taxon>
        <taxon>Gossypium</taxon>
    </lineage>
</organism>
<evidence type="ECO:0000313" key="1">
    <source>
        <dbReference type="EMBL" id="MBA0638285.1"/>
    </source>
</evidence>
<protein>
    <submittedName>
        <fullName evidence="1">Uncharacterized protein</fullName>
    </submittedName>
</protein>
<proteinExistence type="predicted"/>
<comment type="caution">
    <text evidence="1">The sequence shown here is derived from an EMBL/GenBank/DDBJ whole genome shotgun (WGS) entry which is preliminary data.</text>
</comment>
<gene>
    <name evidence="1" type="ORF">Godav_021855</name>
</gene>
<dbReference type="AlphaFoldDB" id="A0A7J8TJH1"/>
<name>A0A7J8TJH1_GOSDV</name>
<reference evidence="1 2" key="1">
    <citation type="journal article" date="2019" name="Genome Biol. Evol.">
        <title>Insights into the evolution of the New World diploid cottons (Gossypium, subgenus Houzingenia) based on genome sequencing.</title>
        <authorList>
            <person name="Grover C.E."/>
            <person name="Arick M.A. 2nd"/>
            <person name="Thrash A."/>
            <person name="Conover J.L."/>
            <person name="Sanders W.S."/>
            <person name="Peterson D.G."/>
            <person name="Frelichowski J.E."/>
            <person name="Scheffler J.A."/>
            <person name="Scheffler B.E."/>
            <person name="Wendel J.F."/>
        </authorList>
    </citation>
    <scope>NUCLEOTIDE SEQUENCE [LARGE SCALE GENOMIC DNA]</scope>
    <source>
        <strain evidence="1">27</strain>
        <tissue evidence="1">Leaf</tissue>
    </source>
</reference>
<sequence>MNGIPTRESNRWVEELNNRGYLGNLDI</sequence>
<keyword evidence="2" id="KW-1185">Reference proteome</keyword>
<accession>A0A7J8TJH1</accession>
<dbReference type="Proteomes" id="UP000593561">
    <property type="component" value="Unassembled WGS sequence"/>
</dbReference>
<evidence type="ECO:0000313" key="2">
    <source>
        <dbReference type="Proteomes" id="UP000593561"/>
    </source>
</evidence>
<dbReference type="EMBL" id="JABFAC010250278">
    <property type="protein sequence ID" value="MBA0638285.1"/>
    <property type="molecule type" value="Genomic_DNA"/>
</dbReference>